<dbReference type="SUPFAM" id="SSF51735">
    <property type="entry name" value="NAD(P)-binding Rossmann-fold domains"/>
    <property type="match status" value="1"/>
</dbReference>
<dbReference type="PANTHER" id="PTHR48107:SF7">
    <property type="entry name" value="RE15974P"/>
    <property type="match status" value="1"/>
</dbReference>
<dbReference type="InterPro" id="IPR002347">
    <property type="entry name" value="SDR_fam"/>
</dbReference>
<proteinExistence type="inferred from homology"/>
<name>A0ABN2T1I9_9ACTN</name>
<comment type="caution">
    <text evidence="3">The sequence shown here is derived from an EMBL/GenBank/DDBJ whole genome shotgun (WGS) entry which is preliminary data.</text>
</comment>
<sequence length="265" mass="28111">MTHRARPTVPPDGTGPHRPLALVTGAGRSVGIATTIAVDLARDGWDVAFTYWSAYDARMPWGMEKEAPAELSRRLGEVGARACGIEADLSDPRAPSRLFDAVERELGMVTALVMGHCESVDSGLLDTTVDSFDRHVAVNARAVWLLIREFALRFTGPHGSGRIVGLTSDHTVGNLPYGASKGAMDRITLAAAQELAHLGVSANVINPGAIDTGWMSEQLRGDVVHQTPLGRTGRPQDCANLVTFLLSPRGGWINGQLLSSNGGVG</sequence>
<gene>
    <name evidence="3" type="ORF">GCM10009799_24500</name>
</gene>
<keyword evidence="4" id="KW-1185">Reference proteome</keyword>
<dbReference type="Proteomes" id="UP001501585">
    <property type="component" value="Unassembled WGS sequence"/>
</dbReference>
<dbReference type="Pfam" id="PF13561">
    <property type="entry name" value="adh_short_C2"/>
    <property type="match status" value="1"/>
</dbReference>
<dbReference type="Gene3D" id="3.40.50.720">
    <property type="entry name" value="NAD(P)-binding Rossmann-like Domain"/>
    <property type="match status" value="1"/>
</dbReference>
<evidence type="ECO:0000313" key="4">
    <source>
        <dbReference type="Proteomes" id="UP001501585"/>
    </source>
</evidence>
<protein>
    <submittedName>
        <fullName evidence="3">SDR family oxidoreductase</fullName>
    </submittedName>
</protein>
<evidence type="ECO:0000256" key="2">
    <source>
        <dbReference type="ARBA" id="ARBA00023002"/>
    </source>
</evidence>
<dbReference type="InterPro" id="IPR036291">
    <property type="entry name" value="NAD(P)-bd_dom_sf"/>
</dbReference>
<accession>A0ABN2T1I9</accession>
<dbReference type="InterPro" id="IPR020904">
    <property type="entry name" value="Sc_DH/Rdtase_CS"/>
</dbReference>
<dbReference type="PRINTS" id="PR00081">
    <property type="entry name" value="GDHRDH"/>
</dbReference>
<dbReference type="PROSITE" id="PS00061">
    <property type="entry name" value="ADH_SHORT"/>
    <property type="match status" value="1"/>
</dbReference>
<dbReference type="RefSeq" id="WP_344162322.1">
    <property type="nucleotide sequence ID" value="NZ_BAAAPC010000009.1"/>
</dbReference>
<keyword evidence="2" id="KW-0560">Oxidoreductase</keyword>
<evidence type="ECO:0000313" key="3">
    <source>
        <dbReference type="EMBL" id="GAA1996684.1"/>
    </source>
</evidence>
<organism evidence="3 4">
    <name type="scientific">Nocardiopsis rhodophaea</name>
    <dbReference type="NCBI Taxonomy" id="280238"/>
    <lineage>
        <taxon>Bacteria</taxon>
        <taxon>Bacillati</taxon>
        <taxon>Actinomycetota</taxon>
        <taxon>Actinomycetes</taxon>
        <taxon>Streptosporangiales</taxon>
        <taxon>Nocardiopsidaceae</taxon>
        <taxon>Nocardiopsis</taxon>
    </lineage>
</organism>
<dbReference type="EMBL" id="BAAAPC010000009">
    <property type="protein sequence ID" value="GAA1996684.1"/>
    <property type="molecule type" value="Genomic_DNA"/>
</dbReference>
<evidence type="ECO:0000256" key="1">
    <source>
        <dbReference type="ARBA" id="ARBA00006484"/>
    </source>
</evidence>
<comment type="similarity">
    <text evidence="1">Belongs to the short-chain dehydrogenases/reductases (SDR) family.</text>
</comment>
<dbReference type="PANTHER" id="PTHR48107">
    <property type="entry name" value="NADPH-DEPENDENT ALDEHYDE REDUCTASE-LIKE PROTEIN, CHLOROPLASTIC-RELATED"/>
    <property type="match status" value="1"/>
</dbReference>
<reference evidence="3 4" key="1">
    <citation type="journal article" date="2019" name="Int. J. Syst. Evol. Microbiol.">
        <title>The Global Catalogue of Microorganisms (GCM) 10K type strain sequencing project: providing services to taxonomists for standard genome sequencing and annotation.</title>
        <authorList>
            <consortium name="The Broad Institute Genomics Platform"/>
            <consortium name="The Broad Institute Genome Sequencing Center for Infectious Disease"/>
            <person name="Wu L."/>
            <person name="Ma J."/>
        </authorList>
    </citation>
    <scope>NUCLEOTIDE SEQUENCE [LARGE SCALE GENOMIC DNA]</scope>
    <source>
        <strain evidence="3 4">JCM 15313</strain>
    </source>
</reference>